<dbReference type="EMBL" id="JBBPEH010000014">
    <property type="protein sequence ID" value="KAK7530335.1"/>
    <property type="molecule type" value="Genomic_DNA"/>
</dbReference>
<protein>
    <recommendedName>
        <fullName evidence="4">Secreted protein</fullName>
    </recommendedName>
</protein>
<accession>A0ABR1L526</accession>
<evidence type="ECO:0008006" key="4">
    <source>
        <dbReference type="Google" id="ProtNLM"/>
    </source>
</evidence>
<evidence type="ECO:0000313" key="2">
    <source>
        <dbReference type="EMBL" id="KAK7530335.1"/>
    </source>
</evidence>
<dbReference type="GeneID" id="92034745"/>
<keyword evidence="3" id="KW-1185">Reference proteome</keyword>
<comment type="caution">
    <text evidence="2">The sequence shown here is derived from an EMBL/GenBank/DDBJ whole genome shotgun (WGS) entry which is preliminary data.</text>
</comment>
<evidence type="ECO:0000256" key="1">
    <source>
        <dbReference type="SAM" id="SignalP"/>
    </source>
</evidence>
<reference evidence="2 3" key="1">
    <citation type="submission" date="2024-04" db="EMBL/GenBank/DDBJ databases">
        <title>Phyllosticta paracitricarpa is synonymous to the EU quarantine fungus P. citricarpa based on phylogenomic analyses.</title>
        <authorList>
            <consortium name="Lawrence Berkeley National Laboratory"/>
            <person name="Van ingen-buijs V.A."/>
            <person name="Van westerhoven A.C."/>
            <person name="Haridas S."/>
            <person name="Skiadas P."/>
            <person name="Martin F."/>
            <person name="Groenewald J.Z."/>
            <person name="Crous P.W."/>
            <person name="Seidl M.F."/>
        </authorList>
    </citation>
    <scope>NUCLEOTIDE SEQUENCE [LARGE SCALE GENOMIC DNA]</scope>
    <source>
        <strain evidence="2 3">CPC 17464</strain>
    </source>
</reference>
<evidence type="ECO:0000313" key="3">
    <source>
        <dbReference type="Proteomes" id="UP001360953"/>
    </source>
</evidence>
<gene>
    <name evidence="2" type="ORF">J3D65DRAFT_640898</name>
</gene>
<dbReference type="Proteomes" id="UP001360953">
    <property type="component" value="Unassembled WGS sequence"/>
</dbReference>
<feature type="signal peptide" evidence="1">
    <location>
        <begin position="1"/>
        <end position="17"/>
    </location>
</feature>
<sequence>MVVSGLVCLATWLGCFACLPACRQRQDPRRPPVLPSLLRSDSAIDGHWTASVDSCRWILYLAHARAAGGGIERHPCVQKCRTRYILGTYTEERFSFGLDKSSDRYQVMPRLAGCCGPGCR</sequence>
<proteinExistence type="predicted"/>
<organism evidence="2 3">
    <name type="scientific">Phyllosticta citribraziliensis</name>
    <dbReference type="NCBI Taxonomy" id="989973"/>
    <lineage>
        <taxon>Eukaryota</taxon>
        <taxon>Fungi</taxon>
        <taxon>Dikarya</taxon>
        <taxon>Ascomycota</taxon>
        <taxon>Pezizomycotina</taxon>
        <taxon>Dothideomycetes</taxon>
        <taxon>Dothideomycetes incertae sedis</taxon>
        <taxon>Botryosphaeriales</taxon>
        <taxon>Phyllostictaceae</taxon>
        <taxon>Phyllosticta</taxon>
    </lineage>
</organism>
<feature type="chain" id="PRO_5046341905" description="Secreted protein" evidence="1">
    <location>
        <begin position="18"/>
        <end position="120"/>
    </location>
</feature>
<dbReference type="RefSeq" id="XP_066650574.1">
    <property type="nucleotide sequence ID" value="XM_066801839.1"/>
</dbReference>
<name>A0ABR1L526_9PEZI</name>
<keyword evidence="1" id="KW-0732">Signal</keyword>